<feature type="compositionally biased region" description="Acidic residues" evidence="1">
    <location>
        <begin position="52"/>
        <end position="81"/>
    </location>
</feature>
<feature type="region of interest" description="Disordered" evidence="1">
    <location>
        <begin position="484"/>
        <end position="533"/>
    </location>
</feature>
<feature type="compositionally biased region" description="Basic residues" evidence="1">
    <location>
        <begin position="502"/>
        <end position="513"/>
    </location>
</feature>
<evidence type="ECO:0000313" key="3">
    <source>
        <dbReference type="Proteomes" id="UP001151760"/>
    </source>
</evidence>
<dbReference type="EMBL" id="BQNB010012293">
    <property type="protein sequence ID" value="GJT01730.1"/>
    <property type="molecule type" value="Genomic_DNA"/>
</dbReference>
<proteinExistence type="predicted"/>
<feature type="compositionally biased region" description="Basic and acidic residues" evidence="1">
    <location>
        <begin position="486"/>
        <end position="501"/>
    </location>
</feature>
<feature type="compositionally biased region" description="Basic and acidic residues" evidence="1">
    <location>
        <begin position="514"/>
        <end position="529"/>
    </location>
</feature>
<feature type="compositionally biased region" description="Acidic residues" evidence="1">
    <location>
        <begin position="27"/>
        <end position="45"/>
    </location>
</feature>
<organism evidence="2 3">
    <name type="scientific">Tanacetum coccineum</name>
    <dbReference type="NCBI Taxonomy" id="301880"/>
    <lineage>
        <taxon>Eukaryota</taxon>
        <taxon>Viridiplantae</taxon>
        <taxon>Streptophyta</taxon>
        <taxon>Embryophyta</taxon>
        <taxon>Tracheophyta</taxon>
        <taxon>Spermatophyta</taxon>
        <taxon>Magnoliopsida</taxon>
        <taxon>eudicotyledons</taxon>
        <taxon>Gunneridae</taxon>
        <taxon>Pentapetalae</taxon>
        <taxon>asterids</taxon>
        <taxon>campanulids</taxon>
        <taxon>Asterales</taxon>
        <taxon>Asteraceae</taxon>
        <taxon>Asteroideae</taxon>
        <taxon>Anthemideae</taxon>
        <taxon>Anthemidinae</taxon>
        <taxon>Tanacetum</taxon>
    </lineage>
</organism>
<name>A0ABQ5AGD5_9ASTR</name>
<dbReference type="Proteomes" id="UP001151760">
    <property type="component" value="Unassembled WGS sequence"/>
</dbReference>
<feature type="compositionally biased region" description="Basic and acidic residues" evidence="1">
    <location>
        <begin position="397"/>
        <end position="409"/>
    </location>
</feature>
<accession>A0ABQ5AGD5</accession>
<evidence type="ECO:0000256" key="1">
    <source>
        <dbReference type="SAM" id="MobiDB-lite"/>
    </source>
</evidence>
<feature type="region of interest" description="Disordered" evidence="1">
    <location>
        <begin position="1"/>
        <end position="94"/>
    </location>
</feature>
<sequence>MSFPAGEQPLPPVDSPTTKSPRYVTESDPEEDPEEYEDDETEDSMVDYPMDGGDDGDDDDGNSSGDDADDEDEGDEDEEEEKEHIAPADSAIIVPVDEPDYRRPQASISLPPEAEVERLLAMTTPSPSPPILLSPPSAGERLIRSMAPPAHHHIHWLPSPLLPSYGVPTKSRHSEIASHLDSSLMQFTAASPSPPLPHLPLSLTYYHLYEVKESSTARPTRGQGIDYGFVSTVDAEERRQGIRDVGYGIRDTWVDPAEAVLEIAPMTVGEVNTRVMKLAELHEHDIQDLYALLEDAQDSRSCISQRVDMATTLKNREEKMLQGIDREDLEVLWRIVKAKHNDTRLEDEFERVLWGDLKVVLLKFDVEVTLVNEQHNEDLMFDTGVLDDDEVFVDVASSEKNEQSTKLDDSTAGEAVTTASVEDTQEKRNRPPTKAQKRTQMSTYLKHMGGYTYKQLKGKSFDEIQKLFDKEMKRVNTFVAMGSEVQESKEKKEEGREETTKWSRKKMFGKKRAGKEQQKESSKKKKVEEEKESEEVDEAELKKILVIKKDEDIAIDAIPLSTKLLVIVDYKLHKEGMMVYYQLIRADGSSKRYSLMIKMLQGIDREDLEVLWRIVKAKHNDTRLEDEFERVLWGDLKVVFEPDTTSNAWRMLQGYRVTIWKLIHSSGVHFVRFDNFHIFMLVEKRYPLTPITITNMLNKKLQTDHQNEMCYQLLKLMVK</sequence>
<comment type="caution">
    <text evidence="2">The sequence shown here is derived from an EMBL/GenBank/DDBJ whole genome shotgun (WGS) entry which is preliminary data.</text>
</comment>
<reference evidence="2" key="1">
    <citation type="journal article" date="2022" name="Int. J. Mol. Sci.">
        <title>Draft Genome of Tanacetum Coccineum: Genomic Comparison of Closely Related Tanacetum-Family Plants.</title>
        <authorList>
            <person name="Yamashiro T."/>
            <person name="Shiraishi A."/>
            <person name="Nakayama K."/>
            <person name="Satake H."/>
        </authorList>
    </citation>
    <scope>NUCLEOTIDE SEQUENCE</scope>
</reference>
<gene>
    <name evidence="2" type="ORF">Tco_0822899</name>
</gene>
<protein>
    <submittedName>
        <fullName evidence="2">Uncharacterized protein</fullName>
    </submittedName>
</protein>
<reference evidence="2" key="2">
    <citation type="submission" date="2022-01" db="EMBL/GenBank/DDBJ databases">
        <authorList>
            <person name="Yamashiro T."/>
            <person name="Shiraishi A."/>
            <person name="Satake H."/>
            <person name="Nakayama K."/>
        </authorList>
    </citation>
    <scope>NUCLEOTIDE SEQUENCE</scope>
</reference>
<feature type="region of interest" description="Disordered" evidence="1">
    <location>
        <begin position="397"/>
        <end position="441"/>
    </location>
</feature>
<evidence type="ECO:0000313" key="2">
    <source>
        <dbReference type="EMBL" id="GJT01730.1"/>
    </source>
</evidence>
<keyword evidence="3" id="KW-1185">Reference proteome</keyword>